<dbReference type="OrthoDB" id="419598at2759"/>
<organism evidence="2 3">
    <name type="scientific">Crassostrea virginica</name>
    <name type="common">Eastern oyster</name>
    <dbReference type="NCBI Taxonomy" id="6565"/>
    <lineage>
        <taxon>Eukaryota</taxon>
        <taxon>Metazoa</taxon>
        <taxon>Spiralia</taxon>
        <taxon>Lophotrochozoa</taxon>
        <taxon>Mollusca</taxon>
        <taxon>Bivalvia</taxon>
        <taxon>Autobranchia</taxon>
        <taxon>Pteriomorphia</taxon>
        <taxon>Ostreida</taxon>
        <taxon>Ostreoidea</taxon>
        <taxon>Ostreidae</taxon>
        <taxon>Crassostrea</taxon>
    </lineage>
</organism>
<accession>A0A8B8EF90</accession>
<name>A0A8B8EF90_CRAVI</name>
<dbReference type="GeneID" id="111133908"/>
<dbReference type="Pfam" id="PF13460">
    <property type="entry name" value="NAD_binding_10"/>
    <property type="match status" value="1"/>
</dbReference>
<dbReference type="PANTHER" id="PTHR15020:SF50">
    <property type="entry name" value="UPF0659 PROTEIN YMR090W"/>
    <property type="match status" value="1"/>
</dbReference>
<feature type="domain" description="NAD(P)-binding" evidence="1">
    <location>
        <begin position="2"/>
        <end position="115"/>
    </location>
</feature>
<reference evidence="3" key="1">
    <citation type="submission" date="2025-08" db="UniProtKB">
        <authorList>
            <consortium name="RefSeq"/>
        </authorList>
    </citation>
    <scope>IDENTIFICATION</scope>
    <source>
        <tissue evidence="3">Whole sample</tissue>
    </source>
</reference>
<dbReference type="InterPro" id="IPR016040">
    <property type="entry name" value="NAD(P)-bd_dom"/>
</dbReference>
<dbReference type="KEGG" id="cvn:111133908"/>
<dbReference type="PANTHER" id="PTHR15020">
    <property type="entry name" value="FLAVIN REDUCTASE-RELATED"/>
    <property type="match status" value="1"/>
</dbReference>
<proteinExistence type="predicted"/>
<dbReference type="SUPFAM" id="SSF51735">
    <property type="entry name" value="NAD(P)-binding Rossmann-fold domains"/>
    <property type="match status" value="1"/>
</dbReference>
<gene>
    <name evidence="3" type="primary">LOC111133908</name>
</gene>
<sequence>MKSIVGAMRKSGVNRLIAMSAWGTKATEGEPFMIKWILRPLFIGNLLHNMGEMEDYLSKDCQDINFTVVRPPGLTNQPSTGKTVRAENGRQFLDESTTQISRRDVAKYMLDIIKESSVYKACVAVSVDKN</sequence>
<evidence type="ECO:0000313" key="3">
    <source>
        <dbReference type="RefSeq" id="XP_022338349.1"/>
    </source>
</evidence>
<dbReference type="InterPro" id="IPR036291">
    <property type="entry name" value="NAD(P)-bd_dom_sf"/>
</dbReference>
<evidence type="ECO:0000259" key="1">
    <source>
        <dbReference type="Pfam" id="PF13460"/>
    </source>
</evidence>
<dbReference type="Proteomes" id="UP000694844">
    <property type="component" value="Chromosome 5"/>
</dbReference>
<keyword evidence="2" id="KW-1185">Reference proteome</keyword>
<dbReference type="Gene3D" id="3.40.50.720">
    <property type="entry name" value="NAD(P)-binding Rossmann-like Domain"/>
    <property type="match status" value="1"/>
</dbReference>
<evidence type="ECO:0000313" key="2">
    <source>
        <dbReference type="Proteomes" id="UP000694844"/>
    </source>
</evidence>
<dbReference type="GO" id="GO:0003824">
    <property type="term" value="F:catalytic activity"/>
    <property type="evidence" value="ECO:0007669"/>
    <property type="project" value="UniProtKB-ARBA"/>
</dbReference>
<dbReference type="AlphaFoldDB" id="A0A8B8EF90"/>
<dbReference type="RefSeq" id="XP_022338349.1">
    <property type="nucleotide sequence ID" value="XM_022482641.1"/>
</dbReference>
<protein>
    <submittedName>
        <fullName evidence="3">Uncharacterized protein LOC111133908</fullName>
    </submittedName>
</protein>